<accession>X1C6P9</accession>
<evidence type="ECO:0000313" key="1">
    <source>
        <dbReference type="EMBL" id="GAH03047.1"/>
    </source>
</evidence>
<comment type="caution">
    <text evidence="1">The sequence shown here is derived from an EMBL/GenBank/DDBJ whole genome shotgun (WGS) entry which is preliminary data.</text>
</comment>
<gene>
    <name evidence="1" type="ORF">S01H4_49894</name>
</gene>
<dbReference type="EMBL" id="BART01028268">
    <property type="protein sequence ID" value="GAH03047.1"/>
    <property type="molecule type" value="Genomic_DNA"/>
</dbReference>
<name>X1C6P9_9ZZZZ</name>
<protein>
    <submittedName>
        <fullName evidence="1">Uncharacterized protein</fullName>
    </submittedName>
</protein>
<organism evidence="1">
    <name type="scientific">marine sediment metagenome</name>
    <dbReference type="NCBI Taxonomy" id="412755"/>
    <lineage>
        <taxon>unclassified sequences</taxon>
        <taxon>metagenomes</taxon>
        <taxon>ecological metagenomes</taxon>
    </lineage>
</organism>
<feature type="non-terminal residue" evidence="1">
    <location>
        <position position="72"/>
    </location>
</feature>
<dbReference type="AlphaFoldDB" id="X1C6P9"/>
<proteinExistence type="predicted"/>
<sequence length="72" mass="7881">MGCYVFVEITDGSPVGDLRIRINNVRWNIEIAHSELVFGNAVLAIDNETTAKIKISGNLVIPILILLVTIFG</sequence>
<reference evidence="1" key="1">
    <citation type="journal article" date="2014" name="Front. Microbiol.">
        <title>High frequency of phylogenetically diverse reductive dehalogenase-homologous genes in deep subseafloor sedimentary metagenomes.</title>
        <authorList>
            <person name="Kawai M."/>
            <person name="Futagami T."/>
            <person name="Toyoda A."/>
            <person name="Takaki Y."/>
            <person name="Nishi S."/>
            <person name="Hori S."/>
            <person name="Arai W."/>
            <person name="Tsubouchi T."/>
            <person name="Morono Y."/>
            <person name="Uchiyama I."/>
            <person name="Ito T."/>
            <person name="Fujiyama A."/>
            <person name="Inagaki F."/>
            <person name="Takami H."/>
        </authorList>
    </citation>
    <scope>NUCLEOTIDE SEQUENCE</scope>
    <source>
        <strain evidence="1">Expedition CK06-06</strain>
    </source>
</reference>